<proteinExistence type="predicted"/>
<feature type="compositionally biased region" description="Polar residues" evidence="1">
    <location>
        <begin position="39"/>
        <end position="50"/>
    </location>
</feature>
<keyword evidence="2" id="KW-0732">Signal</keyword>
<organism evidence="3 4">
    <name type="scientific">Pristionchus fissidentatus</name>
    <dbReference type="NCBI Taxonomy" id="1538716"/>
    <lineage>
        <taxon>Eukaryota</taxon>
        <taxon>Metazoa</taxon>
        <taxon>Ecdysozoa</taxon>
        <taxon>Nematoda</taxon>
        <taxon>Chromadorea</taxon>
        <taxon>Rhabditida</taxon>
        <taxon>Rhabditina</taxon>
        <taxon>Diplogasteromorpha</taxon>
        <taxon>Diplogasteroidea</taxon>
        <taxon>Neodiplogasteridae</taxon>
        <taxon>Pristionchus</taxon>
    </lineage>
</organism>
<dbReference type="Proteomes" id="UP001432322">
    <property type="component" value="Unassembled WGS sequence"/>
</dbReference>
<gene>
    <name evidence="3" type="ORF">PFISCL1PPCAC_14164</name>
</gene>
<name>A0AAV5VT55_9BILA</name>
<feature type="signal peptide" evidence="2">
    <location>
        <begin position="1"/>
        <end position="26"/>
    </location>
</feature>
<feature type="region of interest" description="Disordered" evidence="1">
    <location>
        <begin position="144"/>
        <end position="196"/>
    </location>
</feature>
<dbReference type="AlphaFoldDB" id="A0AAV5VT55"/>
<evidence type="ECO:0000313" key="4">
    <source>
        <dbReference type="Proteomes" id="UP001432322"/>
    </source>
</evidence>
<feature type="chain" id="PRO_5043820440" evidence="2">
    <location>
        <begin position="27"/>
        <end position="196"/>
    </location>
</feature>
<comment type="caution">
    <text evidence="3">The sequence shown here is derived from an EMBL/GenBank/DDBJ whole genome shotgun (WGS) entry which is preliminary data.</text>
</comment>
<reference evidence="3" key="1">
    <citation type="submission" date="2023-10" db="EMBL/GenBank/DDBJ databases">
        <title>Genome assembly of Pristionchus species.</title>
        <authorList>
            <person name="Yoshida K."/>
            <person name="Sommer R.J."/>
        </authorList>
    </citation>
    <scope>NUCLEOTIDE SEQUENCE</scope>
    <source>
        <strain evidence="3">RS5133</strain>
    </source>
</reference>
<feature type="compositionally biased region" description="Basic and acidic residues" evidence="1">
    <location>
        <begin position="160"/>
        <end position="183"/>
    </location>
</feature>
<keyword evidence="4" id="KW-1185">Reference proteome</keyword>
<dbReference type="EMBL" id="BTSY01000004">
    <property type="protein sequence ID" value="GMT22867.1"/>
    <property type="molecule type" value="Genomic_DNA"/>
</dbReference>
<feature type="non-terminal residue" evidence="3">
    <location>
        <position position="1"/>
    </location>
</feature>
<accession>A0AAV5VT55</accession>
<evidence type="ECO:0000256" key="1">
    <source>
        <dbReference type="SAM" id="MobiDB-lite"/>
    </source>
</evidence>
<protein>
    <submittedName>
        <fullName evidence="3">Uncharacterized protein</fullName>
    </submittedName>
</protein>
<feature type="region of interest" description="Disordered" evidence="1">
    <location>
        <begin position="30"/>
        <end position="54"/>
    </location>
</feature>
<evidence type="ECO:0000313" key="3">
    <source>
        <dbReference type="EMBL" id="GMT22867.1"/>
    </source>
</evidence>
<evidence type="ECO:0000256" key="2">
    <source>
        <dbReference type="SAM" id="SignalP"/>
    </source>
</evidence>
<sequence>RMALLLLYHLLVVFVPSILLLVQCSGKKKNAQKEETGRSVASQLGTQKQPLSDGARMALDHTGRETGEAANDPNNAGLNKSCRISIHGTVHNTDTYASAEQVDGDGRAPSIEAADHINMDKAAPGKVVIDASIDKVEKTVEKVEKTQGDKSNGIAVPKPNVEKTKIDSTQVDKTKSEQKRVEMTQKTLSAKEIAAK</sequence>